<feature type="transmembrane region" description="Helical" evidence="6">
    <location>
        <begin position="363"/>
        <end position="388"/>
    </location>
</feature>
<evidence type="ECO:0000259" key="8">
    <source>
        <dbReference type="Pfam" id="PF25508"/>
    </source>
</evidence>
<feature type="compositionally biased region" description="Basic and acidic residues" evidence="5">
    <location>
        <begin position="100"/>
        <end position="115"/>
    </location>
</feature>
<feature type="region of interest" description="Disordered" evidence="5">
    <location>
        <begin position="97"/>
        <end position="116"/>
    </location>
</feature>
<dbReference type="GO" id="GO:0005886">
    <property type="term" value="C:plasma membrane"/>
    <property type="evidence" value="ECO:0007669"/>
    <property type="project" value="TreeGrafter"/>
</dbReference>
<dbReference type="InterPro" id="IPR050927">
    <property type="entry name" value="TRPM"/>
</dbReference>
<dbReference type="Pfam" id="PF25508">
    <property type="entry name" value="TRPM2"/>
    <property type="match status" value="1"/>
</dbReference>
<evidence type="ECO:0000313" key="10">
    <source>
        <dbReference type="Proteomes" id="UP000228934"/>
    </source>
</evidence>
<dbReference type="AlphaFoldDB" id="A0A2G9NAZ6"/>
<feature type="domain" description="Ion transport" evidence="7">
    <location>
        <begin position="151"/>
        <end position="399"/>
    </location>
</feature>
<keyword evidence="10" id="KW-1185">Reference proteome</keyword>
<reference evidence="10" key="1">
    <citation type="journal article" date="2017" name="Nat. Commun.">
        <title>The North American bullfrog draft genome provides insight into hormonal regulation of long noncoding RNA.</title>
        <authorList>
            <person name="Hammond S.A."/>
            <person name="Warren R.L."/>
            <person name="Vandervalk B.P."/>
            <person name="Kucuk E."/>
            <person name="Khan H."/>
            <person name="Gibb E.A."/>
            <person name="Pandoh P."/>
            <person name="Kirk H."/>
            <person name="Zhao Y."/>
            <person name="Jones M."/>
            <person name="Mungall A.J."/>
            <person name="Coope R."/>
            <person name="Pleasance S."/>
            <person name="Moore R.A."/>
            <person name="Holt R.A."/>
            <person name="Round J.M."/>
            <person name="Ohora S."/>
            <person name="Walle B.V."/>
            <person name="Veldhoen N."/>
            <person name="Helbing C.C."/>
            <person name="Birol I."/>
        </authorList>
    </citation>
    <scope>NUCLEOTIDE SEQUENCE [LARGE SCALE GENOMIC DNA]</scope>
</reference>
<keyword evidence="4 6" id="KW-0472">Membrane</keyword>
<evidence type="ECO:0000256" key="6">
    <source>
        <dbReference type="SAM" id="Phobius"/>
    </source>
</evidence>
<name>A0A2G9NAZ6_AQUCT</name>
<feature type="non-terminal residue" evidence="9">
    <location>
        <position position="462"/>
    </location>
</feature>
<evidence type="ECO:0000256" key="2">
    <source>
        <dbReference type="ARBA" id="ARBA00022692"/>
    </source>
</evidence>
<dbReference type="OrthoDB" id="310870at2759"/>
<dbReference type="Pfam" id="PF00520">
    <property type="entry name" value="Ion_trans"/>
    <property type="match status" value="1"/>
</dbReference>
<accession>A0A2G9NAZ6</accession>
<evidence type="ECO:0000256" key="3">
    <source>
        <dbReference type="ARBA" id="ARBA00022989"/>
    </source>
</evidence>
<dbReference type="Proteomes" id="UP000228934">
    <property type="component" value="Unassembled WGS sequence"/>
</dbReference>
<feature type="non-terminal residue" evidence="9">
    <location>
        <position position="1"/>
    </location>
</feature>
<dbReference type="PANTHER" id="PTHR13800:SF45">
    <property type="entry name" value="TRANSIENT RECEPTOR POTENTIAL CATION CHANNEL SUBFAMILY M MEMBER 2 ISOFORM X1"/>
    <property type="match status" value="1"/>
</dbReference>
<keyword evidence="2 6" id="KW-0812">Transmembrane</keyword>
<evidence type="ECO:0000256" key="4">
    <source>
        <dbReference type="ARBA" id="ARBA00023136"/>
    </source>
</evidence>
<evidence type="ECO:0000259" key="7">
    <source>
        <dbReference type="Pfam" id="PF00520"/>
    </source>
</evidence>
<feature type="domain" description="TRPM-like" evidence="8">
    <location>
        <begin position="1"/>
        <end position="44"/>
    </location>
</feature>
<feature type="transmembrane region" description="Helical" evidence="6">
    <location>
        <begin position="236"/>
        <end position="256"/>
    </location>
</feature>
<sequence>VFSECYRSDEKRAELLLIHVTPKWGRTTALKLAQQSQALSFMSQGGVQTFLTKTWWGKLSVDNGFIQLFLCMLLFPLIYSNLVITYRKGFTNSPSFLKEGPNERRKQGIRKDSRNKPKGLKPYSCLWKLQAFFNAPIVKFYYNVVSYIGFLWLFAYVLMIDFQTYPSWREYFLYVWVFSIFTEELRQLLHDPEHRGFVKSAVQYITDFWNQVDSLALGLFAVGLICRLVRTDTVYLGRVFLSLDYMIFCIRLMYMFTVNRVLGPKIIILRRMVKDLFFFLFLLAIWIVSYGVAKQAILTTNEERWDWILRNVIYDPYLTLFGEIPLDIDSLNFDPAKCSENGTDPAMPKCVVNDGTNVLFPEWLTIILMCLYLLMANVLLLNLLIAIFSYTFADVENNTDQVWKFYRFGLIKEYNEHPAAPPPFILLTHLYDFIKYGICRYQAHGHKVLSKCESVGTPNASP</sequence>
<feature type="transmembrane region" description="Helical" evidence="6">
    <location>
        <begin position="65"/>
        <end position="84"/>
    </location>
</feature>
<dbReference type="GO" id="GO:0051209">
    <property type="term" value="P:release of sequestered calcium ion into cytosol"/>
    <property type="evidence" value="ECO:0007669"/>
    <property type="project" value="TreeGrafter"/>
</dbReference>
<dbReference type="InterPro" id="IPR005821">
    <property type="entry name" value="Ion_trans_dom"/>
</dbReference>
<dbReference type="InterPro" id="IPR057366">
    <property type="entry name" value="TRPM-like"/>
</dbReference>
<evidence type="ECO:0000313" key="9">
    <source>
        <dbReference type="EMBL" id="PIN88227.1"/>
    </source>
</evidence>
<dbReference type="GO" id="GO:0099604">
    <property type="term" value="F:ligand-gated calcium channel activity"/>
    <property type="evidence" value="ECO:0007669"/>
    <property type="project" value="TreeGrafter"/>
</dbReference>
<evidence type="ECO:0000256" key="1">
    <source>
        <dbReference type="ARBA" id="ARBA00004141"/>
    </source>
</evidence>
<feature type="transmembrane region" description="Helical" evidence="6">
    <location>
        <begin position="140"/>
        <end position="159"/>
    </location>
</feature>
<dbReference type="EMBL" id="KV923100">
    <property type="protein sequence ID" value="PIN88227.1"/>
    <property type="molecule type" value="Genomic_DNA"/>
</dbReference>
<keyword evidence="3 6" id="KW-1133">Transmembrane helix</keyword>
<organism evidence="9 10">
    <name type="scientific">Aquarana catesbeiana</name>
    <name type="common">American bullfrog</name>
    <name type="synonym">Rana catesbeiana</name>
    <dbReference type="NCBI Taxonomy" id="8400"/>
    <lineage>
        <taxon>Eukaryota</taxon>
        <taxon>Metazoa</taxon>
        <taxon>Chordata</taxon>
        <taxon>Craniata</taxon>
        <taxon>Vertebrata</taxon>
        <taxon>Euteleostomi</taxon>
        <taxon>Amphibia</taxon>
        <taxon>Batrachia</taxon>
        <taxon>Anura</taxon>
        <taxon>Neobatrachia</taxon>
        <taxon>Ranoidea</taxon>
        <taxon>Ranidae</taxon>
        <taxon>Aquarana</taxon>
    </lineage>
</organism>
<evidence type="ECO:0000256" key="5">
    <source>
        <dbReference type="SAM" id="MobiDB-lite"/>
    </source>
</evidence>
<protein>
    <submittedName>
        <fullName evidence="9">Uncharacterized protein</fullName>
    </submittedName>
</protein>
<comment type="subcellular location">
    <subcellularLocation>
        <location evidence="1">Membrane</location>
        <topology evidence="1">Multi-pass membrane protein</topology>
    </subcellularLocation>
</comment>
<feature type="transmembrane region" description="Helical" evidence="6">
    <location>
        <begin position="276"/>
        <end position="293"/>
    </location>
</feature>
<proteinExistence type="predicted"/>
<dbReference type="PANTHER" id="PTHR13800">
    <property type="entry name" value="TRANSIENT RECEPTOR POTENTIAL CATION CHANNEL, SUBFAMILY M, MEMBER 6"/>
    <property type="match status" value="1"/>
</dbReference>
<gene>
    <name evidence="9" type="ORF">AB205_0159540</name>
</gene>